<comment type="pathway">
    <text evidence="7">Cofactor biosynthesis; tetrahydrofolate biosynthesis; 4-aminobenzoate from chorismate: step 2/2.</text>
</comment>
<keyword evidence="6 11" id="KW-0456">Lyase</keyword>
<dbReference type="Gene3D" id="3.30.470.10">
    <property type="match status" value="1"/>
</dbReference>
<dbReference type="InterPro" id="IPR043131">
    <property type="entry name" value="BCAT-like_N"/>
</dbReference>
<evidence type="ECO:0000256" key="6">
    <source>
        <dbReference type="ARBA" id="ARBA00023239"/>
    </source>
</evidence>
<proteinExistence type="inferred from homology"/>
<dbReference type="Pfam" id="PF01063">
    <property type="entry name" value="Aminotran_4"/>
    <property type="match status" value="1"/>
</dbReference>
<organism evidence="11 12">
    <name type="scientific">Oceanisphaera profunda</name>
    <dbReference type="NCBI Taxonomy" id="1416627"/>
    <lineage>
        <taxon>Bacteria</taxon>
        <taxon>Pseudomonadati</taxon>
        <taxon>Pseudomonadota</taxon>
        <taxon>Gammaproteobacteria</taxon>
        <taxon>Aeromonadales</taxon>
        <taxon>Aeromonadaceae</taxon>
        <taxon>Oceanisphaera</taxon>
    </lineage>
</organism>
<dbReference type="GO" id="GO:0005829">
    <property type="term" value="C:cytosol"/>
    <property type="evidence" value="ECO:0007669"/>
    <property type="project" value="TreeGrafter"/>
</dbReference>
<dbReference type="Proteomes" id="UP000243937">
    <property type="component" value="Chromosome"/>
</dbReference>
<dbReference type="PANTHER" id="PTHR42743">
    <property type="entry name" value="AMINO-ACID AMINOTRANSFERASE"/>
    <property type="match status" value="1"/>
</dbReference>
<evidence type="ECO:0000256" key="2">
    <source>
        <dbReference type="ARBA" id="ARBA00009320"/>
    </source>
</evidence>
<dbReference type="PANTHER" id="PTHR42743:SF2">
    <property type="entry name" value="AMINODEOXYCHORISMATE LYASE"/>
    <property type="match status" value="1"/>
</dbReference>
<protein>
    <recommendedName>
        <fullName evidence="8 10">Aminodeoxychorismate lyase</fullName>
        <ecNumber evidence="8 10">4.1.3.38</ecNumber>
    </recommendedName>
</protein>
<dbReference type="AlphaFoldDB" id="A0A1Y0D9L5"/>
<dbReference type="SUPFAM" id="SSF56752">
    <property type="entry name" value="D-aminoacid aminotransferase-like PLP-dependent enzymes"/>
    <property type="match status" value="1"/>
</dbReference>
<keyword evidence="12" id="KW-1185">Reference proteome</keyword>
<dbReference type="KEGG" id="opf:CBP31_15195"/>
<evidence type="ECO:0000256" key="1">
    <source>
        <dbReference type="ARBA" id="ARBA00001933"/>
    </source>
</evidence>
<evidence type="ECO:0000256" key="10">
    <source>
        <dbReference type="NCBIfam" id="TIGR03461"/>
    </source>
</evidence>
<evidence type="ECO:0000256" key="8">
    <source>
        <dbReference type="ARBA" id="ARBA00035676"/>
    </source>
</evidence>
<comment type="catalytic activity">
    <reaction evidence="9">
        <text>4-amino-4-deoxychorismate = 4-aminobenzoate + pyruvate + H(+)</text>
        <dbReference type="Rhea" id="RHEA:16201"/>
        <dbReference type="ChEBI" id="CHEBI:15361"/>
        <dbReference type="ChEBI" id="CHEBI:15378"/>
        <dbReference type="ChEBI" id="CHEBI:17836"/>
        <dbReference type="ChEBI" id="CHEBI:58406"/>
        <dbReference type="EC" id="4.1.3.38"/>
    </reaction>
</comment>
<reference evidence="11 12" key="1">
    <citation type="journal article" date="2014" name="Int. J. Syst. Evol. Microbiol.">
        <title>Oceanisphaera profunda sp. nov., a marine bacterium isolated from deep-sea sediment, and emended description of the genus Oceanisphaera.</title>
        <authorList>
            <person name="Xu Z."/>
            <person name="Zhang X.Y."/>
            <person name="Su H.N."/>
            <person name="Yu Z.C."/>
            <person name="Liu C."/>
            <person name="Li H."/>
            <person name="Chen X.L."/>
            <person name="Song X.Y."/>
            <person name="Xie B.B."/>
            <person name="Qin Q.L."/>
            <person name="Zhou B.C."/>
            <person name="Shi M."/>
            <person name="Huang Y."/>
            <person name="Zhang Y.Z."/>
        </authorList>
    </citation>
    <scope>NUCLEOTIDE SEQUENCE [LARGE SCALE GENOMIC DNA]</scope>
    <source>
        <strain evidence="11 12">SM1222</strain>
    </source>
</reference>
<evidence type="ECO:0000256" key="3">
    <source>
        <dbReference type="ARBA" id="ARBA00011738"/>
    </source>
</evidence>
<evidence type="ECO:0000313" key="12">
    <source>
        <dbReference type="Proteomes" id="UP000243937"/>
    </source>
</evidence>
<dbReference type="GO" id="GO:0008696">
    <property type="term" value="F:4-amino-4-deoxychorismate lyase activity"/>
    <property type="evidence" value="ECO:0007669"/>
    <property type="project" value="UniProtKB-UniRule"/>
</dbReference>
<gene>
    <name evidence="11" type="ORF">CBP31_15195</name>
</gene>
<dbReference type="InterPro" id="IPR050571">
    <property type="entry name" value="Class-IV_PLP-Dep_Aminotrnsfr"/>
</dbReference>
<dbReference type="EC" id="4.1.3.38" evidence="8 10"/>
<evidence type="ECO:0000256" key="9">
    <source>
        <dbReference type="ARBA" id="ARBA00049529"/>
    </source>
</evidence>
<comment type="similarity">
    <text evidence="2">Belongs to the class-IV pyridoxal-phosphate-dependent aminotransferase family.</text>
</comment>
<dbReference type="OrthoDB" id="9805628at2"/>
<dbReference type="GO" id="GO:0008153">
    <property type="term" value="P:4-aminobenzoate biosynthetic process"/>
    <property type="evidence" value="ECO:0007669"/>
    <property type="project" value="UniProtKB-UniRule"/>
</dbReference>
<evidence type="ECO:0000256" key="7">
    <source>
        <dbReference type="ARBA" id="ARBA00035633"/>
    </source>
</evidence>
<dbReference type="GO" id="GO:0046656">
    <property type="term" value="P:folic acid biosynthetic process"/>
    <property type="evidence" value="ECO:0007669"/>
    <property type="project" value="UniProtKB-KW"/>
</dbReference>
<dbReference type="Gene3D" id="3.20.10.10">
    <property type="entry name" value="D-amino Acid Aminotransferase, subunit A, domain 2"/>
    <property type="match status" value="1"/>
</dbReference>
<evidence type="ECO:0000313" key="11">
    <source>
        <dbReference type="EMBL" id="ART83816.1"/>
    </source>
</evidence>
<dbReference type="InterPro" id="IPR043132">
    <property type="entry name" value="BCAT-like_C"/>
</dbReference>
<evidence type="ECO:0000256" key="5">
    <source>
        <dbReference type="ARBA" id="ARBA00022909"/>
    </source>
</evidence>
<dbReference type="InterPro" id="IPR001544">
    <property type="entry name" value="Aminotrans_IV"/>
</dbReference>
<dbReference type="NCBIfam" id="TIGR03461">
    <property type="entry name" value="pabC_Proteo"/>
    <property type="match status" value="1"/>
</dbReference>
<evidence type="ECO:0000256" key="4">
    <source>
        <dbReference type="ARBA" id="ARBA00022898"/>
    </source>
</evidence>
<dbReference type="InterPro" id="IPR036038">
    <property type="entry name" value="Aminotransferase-like"/>
</dbReference>
<keyword evidence="5" id="KW-0289">Folate biosynthesis</keyword>
<dbReference type="InterPro" id="IPR017824">
    <property type="entry name" value="Aminodeoxychorismate_lyase_IV"/>
</dbReference>
<dbReference type="RefSeq" id="WP_087038493.1">
    <property type="nucleotide sequence ID" value="NZ_CP021377.1"/>
</dbReference>
<accession>A0A1Y0D9L5</accession>
<name>A0A1Y0D9L5_9GAMM</name>
<dbReference type="GO" id="GO:0030170">
    <property type="term" value="F:pyridoxal phosphate binding"/>
    <property type="evidence" value="ECO:0007669"/>
    <property type="project" value="InterPro"/>
</dbReference>
<comment type="subunit">
    <text evidence="3">Homodimer.</text>
</comment>
<comment type="cofactor">
    <cofactor evidence="1">
        <name>pyridoxal 5'-phosphate</name>
        <dbReference type="ChEBI" id="CHEBI:597326"/>
    </cofactor>
</comment>
<dbReference type="EMBL" id="CP021377">
    <property type="protein sequence ID" value="ART83816.1"/>
    <property type="molecule type" value="Genomic_DNA"/>
</dbReference>
<sequence>MDSIITDTTALSAVSRGWQLGDGHFTTVHAKHGQLRHWAYHQARLTAACTRLQMPMPDWAAVKARAQACLDVKADQVLRITLVRGAGGRGYSMQGCTDTQVLLNTAPFPAQYYQWREQGITIGVCQGRLGNSSLLAGLKTVNRLEQVLLKAELDAQHWPEALVLNSQHQVVEAVTANVFWREGDVIYTPDLTELGVWGTLRAWCMDYLGARLVHTQALLPRVLAADEVWLSNALIGIVPVTGIIEPNTGTNTKTEHLNVAELTITRELQQAYEQTN</sequence>
<keyword evidence="4" id="KW-0663">Pyridoxal phosphate</keyword>